<protein>
    <submittedName>
        <fullName evidence="2">Lipocalin</fullName>
    </submittedName>
</protein>
<organism evidence="2">
    <name type="scientific">Rhipicephalus zambeziensis</name>
    <dbReference type="NCBI Taxonomy" id="60191"/>
    <lineage>
        <taxon>Eukaryota</taxon>
        <taxon>Metazoa</taxon>
        <taxon>Ecdysozoa</taxon>
        <taxon>Arthropoda</taxon>
        <taxon>Chelicerata</taxon>
        <taxon>Arachnida</taxon>
        <taxon>Acari</taxon>
        <taxon>Parasitiformes</taxon>
        <taxon>Ixodida</taxon>
        <taxon>Ixodoidea</taxon>
        <taxon>Ixodidae</taxon>
        <taxon>Rhipicephalinae</taxon>
        <taxon>Rhipicephalus</taxon>
        <taxon>Rhipicephalus</taxon>
    </lineage>
</organism>
<accession>A0A224YNS4</accession>
<feature type="chain" id="PRO_5012465974" evidence="1">
    <location>
        <begin position="21"/>
        <end position="89"/>
    </location>
</feature>
<keyword evidence="1" id="KW-0732">Signal</keyword>
<proteinExistence type="predicted"/>
<evidence type="ECO:0000256" key="1">
    <source>
        <dbReference type="SAM" id="SignalP"/>
    </source>
</evidence>
<evidence type="ECO:0000313" key="2">
    <source>
        <dbReference type="EMBL" id="MAA15480.1"/>
    </source>
</evidence>
<name>A0A224YNS4_9ACAR</name>
<reference evidence="2" key="1">
    <citation type="journal article" date="2017" name="Parasit. Vectors">
        <title>Sialotranscriptomics of Rhipicephalus zambeziensis reveals intricate expression profiles of secretory proteins and suggests tight temporal transcriptional regulation during blood-feeding.</title>
        <authorList>
            <person name="de Castro M.H."/>
            <person name="de Klerk D."/>
            <person name="Pienaar R."/>
            <person name="Rees D.J.G."/>
            <person name="Mans B.J."/>
        </authorList>
    </citation>
    <scope>NUCLEOTIDE SEQUENCE</scope>
    <source>
        <tissue evidence="2">Salivary glands</tissue>
    </source>
</reference>
<dbReference type="AlphaFoldDB" id="A0A224YNS4"/>
<sequence length="89" mass="10009">MALLAYALSILLLHVITSFAENSTKDEINKPNGWNVLNKINTKLLKNMSQCPHARHDEGSGLVTQPLRGHRSFKQKRLHPVIDIVSIEP</sequence>
<dbReference type="EMBL" id="GFPF01004334">
    <property type="protein sequence ID" value="MAA15480.1"/>
    <property type="molecule type" value="Transcribed_RNA"/>
</dbReference>
<feature type="signal peptide" evidence="1">
    <location>
        <begin position="1"/>
        <end position="20"/>
    </location>
</feature>